<keyword evidence="3" id="KW-0804">Transcription</keyword>
<feature type="domain" description="PAS" evidence="5">
    <location>
        <begin position="38"/>
        <end position="96"/>
    </location>
</feature>
<evidence type="ECO:0000259" key="4">
    <source>
        <dbReference type="PROSITE" id="PS50043"/>
    </source>
</evidence>
<dbReference type="InterPro" id="IPR036388">
    <property type="entry name" value="WH-like_DNA-bd_sf"/>
</dbReference>
<dbReference type="RefSeq" id="WP_142533185.1">
    <property type="nucleotide sequence ID" value="NZ_FXTB01000004.1"/>
</dbReference>
<dbReference type="AlphaFoldDB" id="A0A521CXB2"/>
<organism evidence="6 7">
    <name type="scientific">Saccharicrinis carchari</name>
    <dbReference type="NCBI Taxonomy" id="1168039"/>
    <lineage>
        <taxon>Bacteria</taxon>
        <taxon>Pseudomonadati</taxon>
        <taxon>Bacteroidota</taxon>
        <taxon>Bacteroidia</taxon>
        <taxon>Marinilabiliales</taxon>
        <taxon>Marinilabiliaceae</taxon>
        <taxon>Saccharicrinis</taxon>
    </lineage>
</organism>
<protein>
    <submittedName>
        <fullName evidence="6">Regulatory protein, luxR family</fullName>
    </submittedName>
</protein>
<dbReference type="PANTHER" id="PTHR44688:SF16">
    <property type="entry name" value="DNA-BINDING TRANSCRIPTIONAL ACTIVATOR DEVR_DOSR"/>
    <property type="match status" value="1"/>
</dbReference>
<evidence type="ECO:0000256" key="3">
    <source>
        <dbReference type="ARBA" id="ARBA00023163"/>
    </source>
</evidence>
<dbReference type="PROSITE" id="PS00622">
    <property type="entry name" value="HTH_LUXR_1"/>
    <property type="match status" value="1"/>
</dbReference>
<evidence type="ECO:0000259" key="5">
    <source>
        <dbReference type="PROSITE" id="PS50112"/>
    </source>
</evidence>
<dbReference type="SUPFAM" id="SSF55785">
    <property type="entry name" value="PYP-like sensor domain (PAS domain)"/>
    <property type="match status" value="1"/>
</dbReference>
<reference evidence="6 7" key="1">
    <citation type="submission" date="2017-05" db="EMBL/GenBank/DDBJ databases">
        <authorList>
            <person name="Varghese N."/>
            <person name="Submissions S."/>
        </authorList>
    </citation>
    <scope>NUCLEOTIDE SEQUENCE [LARGE SCALE GENOMIC DNA]</scope>
    <source>
        <strain evidence="6 7">DSM 27040</strain>
    </source>
</reference>
<accession>A0A521CXB2</accession>
<gene>
    <name evidence="6" type="ORF">SAMN06265379_10418</name>
</gene>
<dbReference type="PANTHER" id="PTHR44688">
    <property type="entry name" value="DNA-BINDING TRANSCRIPTIONAL ACTIVATOR DEVR_DOSR"/>
    <property type="match status" value="1"/>
</dbReference>
<dbReference type="Proteomes" id="UP000319040">
    <property type="component" value="Unassembled WGS sequence"/>
</dbReference>
<dbReference type="InterPro" id="IPR016032">
    <property type="entry name" value="Sig_transdc_resp-reg_C-effctor"/>
</dbReference>
<dbReference type="PRINTS" id="PR00038">
    <property type="entry name" value="HTHLUXR"/>
</dbReference>
<dbReference type="SMART" id="SM00421">
    <property type="entry name" value="HTH_LUXR"/>
    <property type="match status" value="1"/>
</dbReference>
<evidence type="ECO:0000313" key="7">
    <source>
        <dbReference type="Proteomes" id="UP000319040"/>
    </source>
</evidence>
<dbReference type="InterPro" id="IPR000792">
    <property type="entry name" value="Tscrpt_reg_LuxR_C"/>
</dbReference>
<keyword evidence="2" id="KW-0238">DNA-binding</keyword>
<dbReference type="SUPFAM" id="SSF46894">
    <property type="entry name" value="C-terminal effector domain of the bipartite response regulators"/>
    <property type="match status" value="1"/>
</dbReference>
<dbReference type="EMBL" id="FXTB01000004">
    <property type="protein sequence ID" value="SMO64085.1"/>
    <property type="molecule type" value="Genomic_DNA"/>
</dbReference>
<dbReference type="InterPro" id="IPR000014">
    <property type="entry name" value="PAS"/>
</dbReference>
<keyword evidence="1" id="KW-0805">Transcription regulation</keyword>
<evidence type="ECO:0000313" key="6">
    <source>
        <dbReference type="EMBL" id="SMO64085.1"/>
    </source>
</evidence>
<dbReference type="GO" id="GO:0003677">
    <property type="term" value="F:DNA binding"/>
    <property type="evidence" value="ECO:0007669"/>
    <property type="project" value="UniProtKB-KW"/>
</dbReference>
<dbReference type="Pfam" id="PF00196">
    <property type="entry name" value="GerE"/>
    <property type="match status" value="1"/>
</dbReference>
<dbReference type="CDD" id="cd06170">
    <property type="entry name" value="LuxR_C_like"/>
    <property type="match status" value="1"/>
</dbReference>
<evidence type="ECO:0000256" key="2">
    <source>
        <dbReference type="ARBA" id="ARBA00023125"/>
    </source>
</evidence>
<dbReference type="InterPro" id="IPR035965">
    <property type="entry name" value="PAS-like_dom_sf"/>
</dbReference>
<dbReference type="PROSITE" id="PS50043">
    <property type="entry name" value="HTH_LUXR_2"/>
    <property type="match status" value="1"/>
</dbReference>
<dbReference type="GO" id="GO:0006355">
    <property type="term" value="P:regulation of DNA-templated transcription"/>
    <property type="evidence" value="ECO:0007669"/>
    <property type="project" value="InterPro"/>
</dbReference>
<name>A0A521CXB2_SACCC</name>
<feature type="domain" description="HTH luxR-type" evidence="4">
    <location>
        <begin position="158"/>
        <end position="223"/>
    </location>
</feature>
<dbReference type="Gene3D" id="3.30.450.20">
    <property type="entry name" value="PAS domain"/>
    <property type="match status" value="1"/>
</dbReference>
<evidence type="ECO:0000256" key="1">
    <source>
        <dbReference type="ARBA" id="ARBA00023015"/>
    </source>
</evidence>
<dbReference type="OrthoDB" id="9797341at2"/>
<dbReference type="Gene3D" id="1.10.10.10">
    <property type="entry name" value="Winged helix-like DNA-binding domain superfamily/Winged helix DNA-binding domain"/>
    <property type="match status" value="1"/>
</dbReference>
<dbReference type="PROSITE" id="PS50112">
    <property type="entry name" value="PAS"/>
    <property type="match status" value="1"/>
</dbReference>
<proteinExistence type="predicted"/>
<sequence>MKKINLNYNSIKENGRIRNPFPYQLVNLFNQTKHSTAFIFDLHSNRCIYMAESINYITGHSAEEFIGKGLLFFKSLIHSNDYPQLVCDIVILLNEEKEAINQIANKPIKFIMCKMKHKKELWVQTRVSIISADNTSRNTTEKLIGFIQKYDKILNEGDEPYSKQITNREKQVLQLMASGDSAKIIGRKLNICPNTVVTHRNHLKEKLKAKNTAELIKKGIQFNML</sequence>
<keyword evidence="7" id="KW-1185">Reference proteome</keyword>